<dbReference type="STRING" id="299255.SAMN02745129_1241"/>
<dbReference type="Gene3D" id="1.10.390.10">
    <property type="entry name" value="Neutral Protease Domain 2"/>
    <property type="match status" value="1"/>
</dbReference>
<accession>A0A1M5P050</accession>
<keyword evidence="2" id="KW-0645">Protease</keyword>
<evidence type="ECO:0000313" key="2">
    <source>
        <dbReference type="EMBL" id="SHG95170.1"/>
    </source>
</evidence>
<proteinExistence type="predicted"/>
<gene>
    <name evidence="2" type="ORF">SAMN02745129_1241</name>
</gene>
<keyword evidence="2" id="KW-0378">Hydrolase</keyword>
<dbReference type="InterPro" id="IPR027268">
    <property type="entry name" value="Peptidase_M4/M1_CTD_sf"/>
</dbReference>
<organism evidence="2 3">
    <name type="scientific">Ferrimonas marina</name>
    <dbReference type="NCBI Taxonomy" id="299255"/>
    <lineage>
        <taxon>Bacteria</taxon>
        <taxon>Pseudomonadati</taxon>
        <taxon>Pseudomonadota</taxon>
        <taxon>Gammaproteobacteria</taxon>
        <taxon>Alteromonadales</taxon>
        <taxon>Ferrimonadaceae</taxon>
        <taxon>Ferrimonas</taxon>
    </lineage>
</organism>
<keyword evidence="2" id="KW-0031">Aminopeptidase</keyword>
<name>A0A1M5P050_9GAMM</name>
<dbReference type="AlphaFoldDB" id="A0A1M5P050"/>
<reference evidence="2 3" key="1">
    <citation type="submission" date="2016-11" db="EMBL/GenBank/DDBJ databases">
        <authorList>
            <person name="Jaros S."/>
            <person name="Januszkiewicz K."/>
            <person name="Wedrychowicz H."/>
        </authorList>
    </citation>
    <scope>NUCLEOTIDE SEQUENCE [LARGE SCALE GENOMIC DNA]</scope>
    <source>
        <strain evidence="2 3">DSM 16917</strain>
    </source>
</reference>
<keyword evidence="3" id="KW-1185">Reference proteome</keyword>
<evidence type="ECO:0000313" key="3">
    <source>
        <dbReference type="Proteomes" id="UP000184268"/>
    </source>
</evidence>
<sequence length="323" mass="36951">MEGVRGRSLSKPHRVVKPTLSGLGWLGLWIGLLIPAASTEVEIEFDRSIPVSDQAKLRSWIDHAANQLSRVGGRFPIDNATIILHKTDRGRGPVPWARVQRYGGEGIHFYINPHYSEQAFVDDWTALHEFSHLLIPYPGNRGIWFSEGLASYYQNLLRARAGVVSPEKALQDLNAGFERGRKDARRKGRSLAELSPQMWQTRSYMRVYWSGAAYFLNVDVALRQQGQSLDQVIAAFLACCRQQWRRWDEQSLIATFDELSGDTLFQQHYEAIIEATDFPSVQDSYRWLGVQTQGRSLRLDTDDQYHQRRAALLSWQEEDTTKG</sequence>
<feature type="domain" description="Peptidase M61 catalytic" evidence="1">
    <location>
        <begin position="141"/>
        <end position="201"/>
    </location>
</feature>
<evidence type="ECO:0000259" key="1">
    <source>
        <dbReference type="Pfam" id="PF05299"/>
    </source>
</evidence>
<dbReference type="EMBL" id="FQXG01000001">
    <property type="protein sequence ID" value="SHG95170.1"/>
    <property type="molecule type" value="Genomic_DNA"/>
</dbReference>
<dbReference type="Pfam" id="PF05299">
    <property type="entry name" value="Peptidase_M61"/>
    <property type="match status" value="1"/>
</dbReference>
<dbReference type="InterPro" id="IPR007963">
    <property type="entry name" value="Peptidase_M61_catalytic"/>
</dbReference>
<protein>
    <submittedName>
        <fullName evidence="2">M61 glycyl aminopeptidase</fullName>
    </submittedName>
</protein>
<dbReference type="GO" id="GO:0004177">
    <property type="term" value="F:aminopeptidase activity"/>
    <property type="evidence" value="ECO:0007669"/>
    <property type="project" value="UniProtKB-KW"/>
</dbReference>
<dbReference type="Proteomes" id="UP000184268">
    <property type="component" value="Unassembled WGS sequence"/>
</dbReference>